<evidence type="ECO:0000256" key="2">
    <source>
        <dbReference type="ARBA" id="ARBA00022771"/>
    </source>
</evidence>
<dbReference type="EMBL" id="RWJN01000101">
    <property type="protein sequence ID" value="TCD67331.1"/>
    <property type="molecule type" value="Genomic_DNA"/>
</dbReference>
<evidence type="ECO:0000313" key="8">
    <source>
        <dbReference type="Proteomes" id="UP000292702"/>
    </source>
</evidence>
<evidence type="ECO:0000256" key="3">
    <source>
        <dbReference type="ARBA" id="ARBA00022833"/>
    </source>
</evidence>
<name>A0A4R0RGE4_9APHY</name>
<protein>
    <recommendedName>
        <fullName evidence="6">MYND-type domain-containing protein</fullName>
    </recommendedName>
</protein>
<feature type="region of interest" description="Disordered" evidence="5">
    <location>
        <begin position="536"/>
        <end position="556"/>
    </location>
</feature>
<dbReference type="Proteomes" id="UP000292702">
    <property type="component" value="Unassembled WGS sequence"/>
</dbReference>
<dbReference type="AlphaFoldDB" id="A0A4R0RGE4"/>
<keyword evidence="2 4" id="KW-0863">Zinc-finger</keyword>
<sequence length="556" mass="64202">MLARQKDIQRQPVFQPRAHLEGVKLPNGFKLPAMESVRREAKLLPEMRVNGPGEIRAMWFKDGQISTGGRQPEPLPEPLAWNTSLPNLFKFSYFTHVEDVPADLVEDVIFILKMFVRVLTESTEKQLRDIGHYLPHQKAEVAQYFMLANTRFKLVTHLMNYEIDRPEEALDHLKAGAQADINQLRSKGIREDPIENNPYLYSLYSSALTFTNKFDKETKEMLEKVLKAATYSSLSSSSDMMPVILKAHLNLSLVLQQLNVEPEKQKEHTEWSVNWLRKNGKRMRSMEQFVRRSNQPPHPVYVALGEEWFEAIGVRENTAKEDDRMSKRCRVCSRTEPQVTLFRCSGCQFIFYCSKECQKANWKLHKESCRERALSLQKVKELKSSHSGKDAQKAADWIKWRDGSHFANTYALAHALGLHRDPSRGRTHIVFRMMEYTPKESKDIRHRFRVSHAGVYKLTDVYPDIERLMGLDQGEGQEYVKGLLEELDTTGNMDKVPMLDLSFGGGVDAWLGSMAIPTYSLRQLTYDPDWRKSINISDPAEPFPNRPGVRDVEHEF</sequence>
<dbReference type="SUPFAM" id="SSF144232">
    <property type="entry name" value="HIT/MYND zinc finger-like"/>
    <property type="match status" value="1"/>
</dbReference>
<evidence type="ECO:0000256" key="5">
    <source>
        <dbReference type="SAM" id="MobiDB-lite"/>
    </source>
</evidence>
<accession>A0A4R0RGE4</accession>
<dbReference type="Pfam" id="PF01753">
    <property type="entry name" value="zf-MYND"/>
    <property type="match status" value="1"/>
</dbReference>
<comment type="caution">
    <text evidence="7">The sequence shown here is derived from an EMBL/GenBank/DDBJ whole genome shotgun (WGS) entry which is preliminary data.</text>
</comment>
<dbReference type="PANTHER" id="PTHR10237">
    <property type="entry name" value="DEFORMED EPIDERMAL AUTOREGULATORY FACTOR 1 HOMOLOG SUPPRESSIN"/>
    <property type="match status" value="1"/>
</dbReference>
<dbReference type="GO" id="GO:0000981">
    <property type="term" value="F:DNA-binding transcription factor activity, RNA polymerase II-specific"/>
    <property type="evidence" value="ECO:0007669"/>
    <property type="project" value="TreeGrafter"/>
</dbReference>
<evidence type="ECO:0000256" key="4">
    <source>
        <dbReference type="PROSITE-ProRule" id="PRU00134"/>
    </source>
</evidence>
<reference evidence="7 8" key="1">
    <citation type="submission" date="2018-11" db="EMBL/GenBank/DDBJ databases">
        <title>Genome assembly of Steccherinum ochraceum LE-BIN_3174, the white-rot fungus of the Steccherinaceae family (The Residual Polyporoid clade, Polyporales, Basidiomycota).</title>
        <authorList>
            <person name="Fedorova T.V."/>
            <person name="Glazunova O.A."/>
            <person name="Landesman E.O."/>
            <person name="Moiseenko K.V."/>
            <person name="Psurtseva N.V."/>
            <person name="Savinova O.S."/>
            <person name="Shakhova N.V."/>
            <person name="Tyazhelova T.V."/>
            <person name="Vasina D.V."/>
        </authorList>
    </citation>
    <scope>NUCLEOTIDE SEQUENCE [LARGE SCALE GENOMIC DNA]</scope>
    <source>
        <strain evidence="7 8">LE-BIN_3174</strain>
    </source>
</reference>
<organism evidence="7 8">
    <name type="scientific">Steccherinum ochraceum</name>
    <dbReference type="NCBI Taxonomy" id="92696"/>
    <lineage>
        <taxon>Eukaryota</taxon>
        <taxon>Fungi</taxon>
        <taxon>Dikarya</taxon>
        <taxon>Basidiomycota</taxon>
        <taxon>Agaricomycotina</taxon>
        <taxon>Agaricomycetes</taxon>
        <taxon>Polyporales</taxon>
        <taxon>Steccherinaceae</taxon>
        <taxon>Steccherinum</taxon>
    </lineage>
</organism>
<keyword evidence="1" id="KW-0479">Metal-binding</keyword>
<keyword evidence="3" id="KW-0862">Zinc</keyword>
<proteinExistence type="predicted"/>
<feature type="domain" description="MYND-type" evidence="6">
    <location>
        <begin position="329"/>
        <end position="369"/>
    </location>
</feature>
<evidence type="ECO:0000313" key="7">
    <source>
        <dbReference type="EMBL" id="TCD67331.1"/>
    </source>
</evidence>
<dbReference type="GO" id="GO:0005634">
    <property type="term" value="C:nucleus"/>
    <property type="evidence" value="ECO:0007669"/>
    <property type="project" value="TreeGrafter"/>
</dbReference>
<dbReference type="GO" id="GO:0008270">
    <property type="term" value="F:zinc ion binding"/>
    <property type="evidence" value="ECO:0007669"/>
    <property type="project" value="UniProtKB-KW"/>
</dbReference>
<dbReference type="PANTHER" id="PTHR10237:SF14">
    <property type="entry name" value="MYND-TYPE DOMAIN-CONTAINING PROTEIN"/>
    <property type="match status" value="1"/>
</dbReference>
<dbReference type="Gene3D" id="6.10.140.2220">
    <property type="match status" value="1"/>
</dbReference>
<keyword evidence="8" id="KW-1185">Reference proteome</keyword>
<dbReference type="OrthoDB" id="2931494at2759"/>
<dbReference type="STRING" id="92696.A0A4R0RGE4"/>
<dbReference type="InterPro" id="IPR024119">
    <property type="entry name" value="TF_DEAF-1"/>
</dbReference>
<gene>
    <name evidence="7" type="ORF">EIP91_000252</name>
</gene>
<dbReference type="PROSITE" id="PS01360">
    <property type="entry name" value="ZF_MYND_1"/>
    <property type="match status" value="1"/>
</dbReference>
<dbReference type="PROSITE" id="PS50865">
    <property type="entry name" value="ZF_MYND_2"/>
    <property type="match status" value="1"/>
</dbReference>
<dbReference type="InterPro" id="IPR002893">
    <property type="entry name" value="Znf_MYND"/>
</dbReference>
<evidence type="ECO:0000256" key="1">
    <source>
        <dbReference type="ARBA" id="ARBA00022723"/>
    </source>
</evidence>
<evidence type="ECO:0000259" key="6">
    <source>
        <dbReference type="PROSITE" id="PS50865"/>
    </source>
</evidence>